<reference evidence="2" key="1">
    <citation type="submission" date="2016-10" db="EMBL/GenBank/DDBJ databases">
        <authorList>
            <person name="Varghese N."/>
            <person name="Submissions S."/>
        </authorList>
    </citation>
    <scope>NUCLEOTIDE SEQUENCE [LARGE SCALE GENOMIC DNA]</scope>
    <source>
        <strain evidence="2">DSM 43163</strain>
    </source>
</reference>
<keyword evidence="2" id="KW-1185">Reference proteome</keyword>
<dbReference type="OrthoDB" id="4559738at2"/>
<evidence type="ECO:0000313" key="2">
    <source>
        <dbReference type="Proteomes" id="UP000236723"/>
    </source>
</evidence>
<dbReference type="EMBL" id="FNVO01000009">
    <property type="protein sequence ID" value="SEG70601.1"/>
    <property type="molecule type" value="Genomic_DNA"/>
</dbReference>
<proteinExistence type="predicted"/>
<evidence type="ECO:0000313" key="1">
    <source>
        <dbReference type="EMBL" id="SEG70601.1"/>
    </source>
</evidence>
<name>A0A1H6CCA1_9ACTN</name>
<gene>
    <name evidence="1" type="ORF">SAMN04489712_109183</name>
</gene>
<organism evidence="1 2">
    <name type="scientific">Thermomonospora echinospora</name>
    <dbReference type="NCBI Taxonomy" id="1992"/>
    <lineage>
        <taxon>Bacteria</taxon>
        <taxon>Bacillati</taxon>
        <taxon>Actinomycetota</taxon>
        <taxon>Actinomycetes</taxon>
        <taxon>Streptosporangiales</taxon>
        <taxon>Thermomonosporaceae</taxon>
        <taxon>Thermomonospora</taxon>
    </lineage>
</organism>
<dbReference type="AlphaFoldDB" id="A0A1H6CCA1"/>
<dbReference type="RefSeq" id="WP_103939615.1">
    <property type="nucleotide sequence ID" value="NZ_FNVO01000009.1"/>
</dbReference>
<dbReference type="Proteomes" id="UP000236723">
    <property type="component" value="Unassembled WGS sequence"/>
</dbReference>
<sequence length="103" mass="11501">MTFRVTPSALEEFSRSLHVLAGDAEKAVQYVGTHGEQVEQSRGYALGLLYSLGVLRICEAVQQNTRRLESLTTASATELTHCADVYRRTDKKNTKLMEQISPK</sequence>
<accession>A0A1H6CCA1</accession>
<protein>
    <submittedName>
        <fullName evidence="1">Excreted virulence factor EspC, type VII ESX diderm</fullName>
    </submittedName>
</protein>